<evidence type="ECO:0000313" key="2">
    <source>
        <dbReference type="EMBL" id="KAF7807847.1"/>
    </source>
</evidence>
<feature type="region of interest" description="Disordered" evidence="1">
    <location>
        <begin position="1"/>
        <end position="21"/>
    </location>
</feature>
<gene>
    <name evidence="2" type="ORF">G2W53_040008</name>
</gene>
<evidence type="ECO:0000256" key="1">
    <source>
        <dbReference type="SAM" id="MobiDB-lite"/>
    </source>
</evidence>
<dbReference type="Proteomes" id="UP000634136">
    <property type="component" value="Unassembled WGS sequence"/>
</dbReference>
<dbReference type="EMBL" id="JAAIUW010000012">
    <property type="protein sequence ID" value="KAF7807847.1"/>
    <property type="molecule type" value="Genomic_DNA"/>
</dbReference>
<name>A0A834W388_9FABA</name>
<evidence type="ECO:0000313" key="3">
    <source>
        <dbReference type="Proteomes" id="UP000634136"/>
    </source>
</evidence>
<sequence length="74" mass="8714">MGQNEAYDTRKPPMKFQGNPTCARPNLRWTTTWIADGRRPPKINHPWVNFFSRQNLTCILSRAWTFSLPTTVRH</sequence>
<keyword evidence="3" id="KW-1185">Reference proteome</keyword>
<proteinExistence type="predicted"/>
<protein>
    <submittedName>
        <fullName evidence="2">Uncharacterized protein</fullName>
    </submittedName>
</protein>
<dbReference type="AlphaFoldDB" id="A0A834W388"/>
<organism evidence="2 3">
    <name type="scientific">Senna tora</name>
    <dbReference type="NCBI Taxonomy" id="362788"/>
    <lineage>
        <taxon>Eukaryota</taxon>
        <taxon>Viridiplantae</taxon>
        <taxon>Streptophyta</taxon>
        <taxon>Embryophyta</taxon>
        <taxon>Tracheophyta</taxon>
        <taxon>Spermatophyta</taxon>
        <taxon>Magnoliopsida</taxon>
        <taxon>eudicotyledons</taxon>
        <taxon>Gunneridae</taxon>
        <taxon>Pentapetalae</taxon>
        <taxon>rosids</taxon>
        <taxon>fabids</taxon>
        <taxon>Fabales</taxon>
        <taxon>Fabaceae</taxon>
        <taxon>Caesalpinioideae</taxon>
        <taxon>Cassia clade</taxon>
        <taxon>Senna</taxon>
    </lineage>
</organism>
<accession>A0A834W388</accession>
<comment type="caution">
    <text evidence="2">The sequence shown here is derived from an EMBL/GenBank/DDBJ whole genome shotgun (WGS) entry which is preliminary data.</text>
</comment>
<reference evidence="2" key="1">
    <citation type="submission" date="2020-09" db="EMBL/GenBank/DDBJ databases">
        <title>Genome-Enabled Discovery of Anthraquinone Biosynthesis in Senna tora.</title>
        <authorList>
            <person name="Kang S.-H."/>
            <person name="Pandey R.P."/>
            <person name="Lee C.-M."/>
            <person name="Sim J.-S."/>
            <person name="Jeong J.-T."/>
            <person name="Choi B.-S."/>
            <person name="Jung M."/>
            <person name="Ginzburg D."/>
            <person name="Zhao K."/>
            <person name="Won S.Y."/>
            <person name="Oh T.-J."/>
            <person name="Yu Y."/>
            <person name="Kim N.-H."/>
            <person name="Lee O.R."/>
            <person name="Lee T.-H."/>
            <person name="Bashyal P."/>
            <person name="Kim T.-S."/>
            <person name="Lee W.-H."/>
            <person name="Kawkins C."/>
            <person name="Kim C.-K."/>
            <person name="Kim J.S."/>
            <person name="Ahn B.O."/>
            <person name="Rhee S.Y."/>
            <person name="Sohng J.K."/>
        </authorList>
    </citation>
    <scope>NUCLEOTIDE SEQUENCE</scope>
    <source>
        <tissue evidence="2">Leaf</tissue>
    </source>
</reference>